<reference evidence="1" key="1">
    <citation type="submission" date="2023-10" db="EMBL/GenBank/DDBJ databases">
        <authorList>
            <person name="Chen Y."/>
            <person name="Shah S."/>
            <person name="Dougan E. K."/>
            <person name="Thang M."/>
            <person name="Chan C."/>
        </authorList>
    </citation>
    <scope>NUCLEOTIDE SEQUENCE [LARGE SCALE GENOMIC DNA]</scope>
</reference>
<evidence type="ECO:0000313" key="2">
    <source>
        <dbReference type="Proteomes" id="UP001189429"/>
    </source>
</evidence>
<proteinExistence type="predicted"/>
<dbReference type="Proteomes" id="UP001189429">
    <property type="component" value="Unassembled WGS sequence"/>
</dbReference>
<dbReference type="EMBL" id="CAUYUJ010001597">
    <property type="protein sequence ID" value="CAK0796690.1"/>
    <property type="molecule type" value="Genomic_DNA"/>
</dbReference>
<accession>A0ABN9PUK4</accession>
<feature type="non-terminal residue" evidence="1">
    <location>
        <position position="160"/>
    </location>
</feature>
<feature type="non-terminal residue" evidence="1">
    <location>
        <position position="1"/>
    </location>
</feature>
<comment type="caution">
    <text evidence="1">The sequence shown here is derived from an EMBL/GenBank/DDBJ whole genome shotgun (WGS) entry which is preliminary data.</text>
</comment>
<gene>
    <name evidence="1" type="ORF">PCOR1329_LOCUS6001</name>
</gene>
<evidence type="ECO:0008006" key="3">
    <source>
        <dbReference type="Google" id="ProtNLM"/>
    </source>
</evidence>
<protein>
    <recommendedName>
        <fullName evidence="3">Sulfotransferase</fullName>
    </recommendedName>
</protein>
<sequence>ALSKNIMANLQEKFPERCWGYHAPPSMQRRLFEKQDGFCVVRDPYERLISELELHYAQSPPKGKQPCDPESLNRRIVQLLMDFKGAHSRTSPKPYSRNCHLLPQAAYIYGWDQSKNRVDRSRKFCTHVLRHERLTADFNELMEGRGYPYRLGSGTPPRLR</sequence>
<evidence type="ECO:0000313" key="1">
    <source>
        <dbReference type="EMBL" id="CAK0796690.1"/>
    </source>
</evidence>
<keyword evidence="2" id="KW-1185">Reference proteome</keyword>
<organism evidence="1 2">
    <name type="scientific">Prorocentrum cordatum</name>
    <dbReference type="NCBI Taxonomy" id="2364126"/>
    <lineage>
        <taxon>Eukaryota</taxon>
        <taxon>Sar</taxon>
        <taxon>Alveolata</taxon>
        <taxon>Dinophyceae</taxon>
        <taxon>Prorocentrales</taxon>
        <taxon>Prorocentraceae</taxon>
        <taxon>Prorocentrum</taxon>
    </lineage>
</organism>
<name>A0ABN9PUK4_9DINO</name>